<comment type="caution">
    <text evidence="2">The sequence shown here is derived from an EMBL/GenBank/DDBJ whole genome shotgun (WGS) entry which is preliminary data.</text>
</comment>
<feature type="signal peptide" evidence="1">
    <location>
        <begin position="1"/>
        <end position="32"/>
    </location>
</feature>
<dbReference type="RefSeq" id="WP_344093712.1">
    <property type="nucleotide sequence ID" value="NZ_BAAAHB010000058.1"/>
</dbReference>
<sequence>MSLPLSRRIARVALLVAAGAAPVIGAAGAASAADLKAPELANGITAVDGASLGKNIDATSHKAGVVAGDLGHKAVDTAVPATTDTLGKAAKTTTPAAQKVAGDLGGSAAGVLGGATQTVGKGGSGLPTGGLPKLGG</sequence>
<feature type="chain" id="PRO_5047161023" description="ATP-binding protein" evidence="1">
    <location>
        <begin position="33"/>
        <end position="136"/>
    </location>
</feature>
<organism evidence="2 3">
    <name type="scientific">Streptomyces stramineus</name>
    <dbReference type="NCBI Taxonomy" id="173861"/>
    <lineage>
        <taxon>Bacteria</taxon>
        <taxon>Bacillati</taxon>
        <taxon>Actinomycetota</taxon>
        <taxon>Actinomycetes</taxon>
        <taxon>Kitasatosporales</taxon>
        <taxon>Streptomycetaceae</taxon>
        <taxon>Streptomyces</taxon>
    </lineage>
</organism>
<name>A0ABP3KF44_9ACTN</name>
<dbReference type="Proteomes" id="UP001499895">
    <property type="component" value="Unassembled WGS sequence"/>
</dbReference>
<evidence type="ECO:0008006" key="4">
    <source>
        <dbReference type="Google" id="ProtNLM"/>
    </source>
</evidence>
<evidence type="ECO:0000313" key="2">
    <source>
        <dbReference type="EMBL" id="GAA0478378.1"/>
    </source>
</evidence>
<evidence type="ECO:0000256" key="1">
    <source>
        <dbReference type="SAM" id="SignalP"/>
    </source>
</evidence>
<gene>
    <name evidence="2" type="ORF">GCM10009544_45360</name>
</gene>
<evidence type="ECO:0000313" key="3">
    <source>
        <dbReference type="Proteomes" id="UP001499895"/>
    </source>
</evidence>
<accession>A0ABP3KF44</accession>
<keyword evidence="3" id="KW-1185">Reference proteome</keyword>
<protein>
    <recommendedName>
        <fullName evidence="4">ATP-binding protein</fullName>
    </recommendedName>
</protein>
<keyword evidence="1" id="KW-0732">Signal</keyword>
<dbReference type="EMBL" id="BAAAHB010000058">
    <property type="protein sequence ID" value="GAA0478378.1"/>
    <property type="molecule type" value="Genomic_DNA"/>
</dbReference>
<proteinExistence type="predicted"/>
<reference evidence="3" key="1">
    <citation type="journal article" date="2019" name="Int. J. Syst. Evol. Microbiol.">
        <title>The Global Catalogue of Microorganisms (GCM) 10K type strain sequencing project: providing services to taxonomists for standard genome sequencing and annotation.</title>
        <authorList>
            <consortium name="The Broad Institute Genomics Platform"/>
            <consortium name="The Broad Institute Genome Sequencing Center for Infectious Disease"/>
            <person name="Wu L."/>
            <person name="Ma J."/>
        </authorList>
    </citation>
    <scope>NUCLEOTIDE SEQUENCE [LARGE SCALE GENOMIC DNA]</scope>
    <source>
        <strain evidence="3">JCM 10649</strain>
    </source>
</reference>